<dbReference type="PANTHER" id="PTHR43289:SF6">
    <property type="entry name" value="SERINE_THREONINE-PROTEIN KINASE NEKL-3"/>
    <property type="match status" value="1"/>
</dbReference>
<dbReference type="SUPFAM" id="SSF56112">
    <property type="entry name" value="Protein kinase-like (PK-like)"/>
    <property type="match status" value="1"/>
</dbReference>
<evidence type="ECO:0000259" key="5">
    <source>
        <dbReference type="PROSITE" id="PS50011"/>
    </source>
</evidence>
<evidence type="ECO:0000256" key="3">
    <source>
        <dbReference type="ARBA" id="ARBA00022777"/>
    </source>
</evidence>
<dbReference type="InterPro" id="IPR000719">
    <property type="entry name" value="Prot_kinase_dom"/>
</dbReference>
<comment type="caution">
    <text evidence="6">The sequence shown here is derived from an EMBL/GenBank/DDBJ whole genome shotgun (WGS) entry which is preliminary data.</text>
</comment>
<dbReference type="Gene3D" id="1.10.510.10">
    <property type="entry name" value="Transferase(Phosphotransferase) domain 1"/>
    <property type="match status" value="1"/>
</dbReference>
<keyword evidence="4" id="KW-0067">ATP-binding</keyword>
<dbReference type="GO" id="GO:0004674">
    <property type="term" value="F:protein serine/threonine kinase activity"/>
    <property type="evidence" value="ECO:0007669"/>
    <property type="project" value="UniProtKB-KW"/>
</dbReference>
<keyword evidence="3 6" id="KW-0418">Kinase</keyword>
<keyword evidence="2" id="KW-0547">Nucleotide-binding</keyword>
<dbReference type="Pfam" id="PF00069">
    <property type="entry name" value="Pkinase"/>
    <property type="match status" value="1"/>
</dbReference>
<dbReference type="PROSITE" id="PS50011">
    <property type="entry name" value="PROTEIN_KINASE_DOM"/>
    <property type="match status" value="1"/>
</dbReference>
<keyword evidence="7" id="KW-1185">Reference proteome</keyword>
<keyword evidence="1" id="KW-0808">Transferase</keyword>
<gene>
    <name evidence="6" type="ORF">D7X32_02620</name>
</gene>
<dbReference type="CDD" id="cd14014">
    <property type="entry name" value="STKc_PknB_like"/>
    <property type="match status" value="1"/>
</dbReference>
<dbReference type="AlphaFoldDB" id="A0A3A8KJF6"/>
<accession>A0A3A8KJF6</accession>
<dbReference type="RefSeq" id="WP_120600899.1">
    <property type="nucleotide sequence ID" value="NZ_JABFJX010000148.1"/>
</dbReference>
<feature type="domain" description="Protein kinase" evidence="5">
    <location>
        <begin position="6"/>
        <end position="284"/>
    </location>
</feature>
<dbReference type="InterPro" id="IPR011009">
    <property type="entry name" value="Kinase-like_dom_sf"/>
</dbReference>
<dbReference type="GO" id="GO:0005524">
    <property type="term" value="F:ATP binding"/>
    <property type="evidence" value="ECO:0007669"/>
    <property type="project" value="UniProtKB-KW"/>
</dbReference>
<evidence type="ECO:0000256" key="2">
    <source>
        <dbReference type="ARBA" id="ARBA00022741"/>
    </source>
</evidence>
<reference evidence="7" key="1">
    <citation type="submission" date="2018-09" db="EMBL/GenBank/DDBJ databases">
        <authorList>
            <person name="Livingstone P.G."/>
            <person name="Whitworth D.E."/>
        </authorList>
    </citation>
    <scope>NUCLEOTIDE SEQUENCE [LARGE SCALE GENOMIC DNA]</scope>
    <source>
        <strain evidence="7">CA043D</strain>
    </source>
</reference>
<keyword evidence="6" id="KW-0723">Serine/threonine-protein kinase</keyword>
<protein>
    <submittedName>
        <fullName evidence="6">Serine/threonine protein kinase</fullName>
    </submittedName>
</protein>
<evidence type="ECO:0000256" key="4">
    <source>
        <dbReference type="ARBA" id="ARBA00022840"/>
    </source>
</evidence>
<evidence type="ECO:0000313" key="7">
    <source>
        <dbReference type="Proteomes" id="UP000268313"/>
    </source>
</evidence>
<dbReference type="Proteomes" id="UP000268313">
    <property type="component" value="Unassembled WGS sequence"/>
</dbReference>
<dbReference type="Gene3D" id="3.30.200.20">
    <property type="entry name" value="Phosphorylase Kinase, domain 1"/>
    <property type="match status" value="1"/>
</dbReference>
<dbReference type="EMBL" id="RAWE01000005">
    <property type="protein sequence ID" value="RKH07259.1"/>
    <property type="molecule type" value="Genomic_DNA"/>
</dbReference>
<organism evidence="6 7">
    <name type="scientific">Corallococcus carmarthensis</name>
    <dbReference type="NCBI Taxonomy" id="2316728"/>
    <lineage>
        <taxon>Bacteria</taxon>
        <taxon>Pseudomonadati</taxon>
        <taxon>Myxococcota</taxon>
        <taxon>Myxococcia</taxon>
        <taxon>Myxococcales</taxon>
        <taxon>Cystobacterineae</taxon>
        <taxon>Myxococcaceae</taxon>
        <taxon>Corallococcus</taxon>
    </lineage>
</organism>
<evidence type="ECO:0000256" key="1">
    <source>
        <dbReference type="ARBA" id="ARBA00022679"/>
    </source>
</evidence>
<evidence type="ECO:0000313" key="6">
    <source>
        <dbReference type="EMBL" id="RKH07259.1"/>
    </source>
</evidence>
<sequence>MQIGNYRVIRTLASGEVTETFLVSADGPGGSGAPRVLKRVLAAVAGQEDLVATFRAEAQRAARLDHPNVVRVVDAGEADGRPFLVTEYVDGPTVRRLLQWAAAQRLPLPPGLCAKLVSLAAEGLAYAHAVLDVEGQGPFQEGVDPRDVRPENVWVSREGVVKVGDFGMTRSEAQDLRTRASRLEHKLPYLSLAYVQGQPQVVGDAVYALGMMLYELLTGRYPFDATDTVALFKAILSESFVPAVERRLDLPEALQRILERALTKDREQRYADCRAFQADLERFILSLDEPVGPDALARWAAAVT</sequence>
<dbReference type="OrthoDB" id="9801841at2"/>
<name>A0A3A8KJF6_9BACT</name>
<dbReference type="PANTHER" id="PTHR43289">
    <property type="entry name" value="MITOGEN-ACTIVATED PROTEIN KINASE KINASE KINASE 20-RELATED"/>
    <property type="match status" value="1"/>
</dbReference>
<proteinExistence type="predicted"/>